<dbReference type="InterPro" id="IPR025660">
    <property type="entry name" value="Pept_his_AS"/>
</dbReference>
<dbReference type="InterPro" id="IPR039417">
    <property type="entry name" value="Peptidase_C1A_papain-like"/>
</dbReference>
<keyword evidence="9" id="KW-1185">Reference proteome</keyword>
<evidence type="ECO:0000256" key="1">
    <source>
        <dbReference type="ARBA" id="ARBA00008455"/>
    </source>
</evidence>
<dbReference type="SUPFAM" id="SSF54001">
    <property type="entry name" value="Cysteine proteinases"/>
    <property type="match status" value="1"/>
</dbReference>
<protein>
    <recommendedName>
        <fullName evidence="10">Cathepsin L</fullName>
    </recommendedName>
</protein>
<keyword evidence="3" id="KW-0378">Hydrolase</keyword>
<organism evidence="8 9">
    <name type="scientific">Exocentrus adspersus</name>
    <dbReference type="NCBI Taxonomy" id="1586481"/>
    <lineage>
        <taxon>Eukaryota</taxon>
        <taxon>Metazoa</taxon>
        <taxon>Ecdysozoa</taxon>
        <taxon>Arthropoda</taxon>
        <taxon>Hexapoda</taxon>
        <taxon>Insecta</taxon>
        <taxon>Pterygota</taxon>
        <taxon>Neoptera</taxon>
        <taxon>Endopterygota</taxon>
        <taxon>Coleoptera</taxon>
        <taxon>Polyphaga</taxon>
        <taxon>Cucujiformia</taxon>
        <taxon>Chrysomeloidea</taxon>
        <taxon>Cerambycidae</taxon>
        <taxon>Lamiinae</taxon>
        <taxon>Acanthocinini</taxon>
        <taxon>Exocentrus</taxon>
    </lineage>
</organism>
<dbReference type="Pfam" id="PF08246">
    <property type="entry name" value="Inhibitor_I29"/>
    <property type="match status" value="1"/>
</dbReference>
<dbReference type="Pfam" id="PF00112">
    <property type="entry name" value="Peptidase_C1"/>
    <property type="match status" value="1"/>
</dbReference>
<evidence type="ECO:0000313" key="8">
    <source>
        <dbReference type="EMBL" id="KAJ8921563.1"/>
    </source>
</evidence>
<comment type="caution">
    <text evidence="8">The sequence shown here is derived from an EMBL/GenBank/DDBJ whole genome shotgun (WGS) entry which is preliminary data.</text>
</comment>
<evidence type="ECO:0000256" key="2">
    <source>
        <dbReference type="ARBA" id="ARBA00022670"/>
    </source>
</evidence>
<dbReference type="FunFam" id="3.90.70.10:FF:000006">
    <property type="entry name" value="Cathepsin S"/>
    <property type="match status" value="1"/>
</dbReference>
<dbReference type="PANTHER" id="PTHR12411">
    <property type="entry name" value="CYSTEINE PROTEASE FAMILY C1-RELATED"/>
    <property type="match status" value="1"/>
</dbReference>
<feature type="domain" description="Cathepsin propeptide inhibitor" evidence="7">
    <location>
        <begin position="85"/>
        <end position="145"/>
    </location>
</feature>
<dbReference type="InterPro" id="IPR013128">
    <property type="entry name" value="Peptidase_C1A"/>
</dbReference>
<dbReference type="InterPro" id="IPR013201">
    <property type="entry name" value="Prot_inhib_I29"/>
</dbReference>
<feature type="chain" id="PRO_5043742852" description="Cathepsin L" evidence="5">
    <location>
        <begin position="18"/>
        <end position="398"/>
    </location>
</feature>
<evidence type="ECO:0000256" key="4">
    <source>
        <dbReference type="ARBA" id="ARBA00022807"/>
    </source>
</evidence>
<dbReference type="InterPro" id="IPR038765">
    <property type="entry name" value="Papain-like_cys_pep_sf"/>
</dbReference>
<dbReference type="GO" id="GO:0008234">
    <property type="term" value="F:cysteine-type peptidase activity"/>
    <property type="evidence" value="ECO:0007669"/>
    <property type="project" value="UniProtKB-KW"/>
</dbReference>
<name>A0AAV8W4H1_9CUCU</name>
<dbReference type="SMART" id="SM00645">
    <property type="entry name" value="Pept_C1"/>
    <property type="match status" value="1"/>
</dbReference>
<reference evidence="8 9" key="1">
    <citation type="journal article" date="2023" name="Insect Mol. Biol.">
        <title>Genome sequencing provides insights into the evolution of gene families encoding plant cell wall-degrading enzymes in longhorned beetles.</title>
        <authorList>
            <person name="Shin N.R."/>
            <person name="Okamura Y."/>
            <person name="Kirsch R."/>
            <person name="Pauchet Y."/>
        </authorList>
    </citation>
    <scope>NUCLEOTIDE SEQUENCE [LARGE SCALE GENOMIC DNA]</scope>
    <source>
        <strain evidence="8">EAD_L_NR</strain>
    </source>
</reference>
<evidence type="ECO:0000259" key="6">
    <source>
        <dbReference type="SMART" id="SM00645"/>
    </source>
</evidence>
<dbReference type="PRINTS" id="PR00705">
    <property type="entry name" value="PAPAIN"/>
</dbReference>
<keyword evidence="4" id="KW-0788">Thiol protease</keyword>
<evidence type="ECO:0000256" key="3">
    <source>
        <dbReference type="ARBA" id="ARBA00022801"/>
    </source>
</evidence>
<feature type="signal peptide" evidence="5">
    <location>
        <begin position="1"/>
        <end position="17"/>
    </location>
</feature>
<dbReference type="AlphaFoldDB" id="A0AAV8W4H1"/>
<dbReference type="GO" id="GO:0006508">
    <property type="term" value="P:proteolysis"/>
    <property type="evidence" value="ECO:0007669"/>
    <property type="project" value="UniProtKB-KW"/>
</dbReference>
<evidence type="ECO:0000313" key="9">
    <source>
        <dbReference type="Proteomes" id="UP001159042"/>
    </source>
</evidence>
<dbReference type="CDD" id="cd02248">
    <property type="entry name" value="Peptidase_C1A"/>
    <property type="match status" value="1"/>
</dbReference>
<dbReference type="Proteomes" id="UP001159042">
    <property type="component" value="Unassembled WGS sequence"/>
</dbReference>
<keyword evidence="5" id="KW-0732">Signal</keyword>
<comment type="similarity">
    <text evidence="1">Belongs to the peptidase C1 family.</text>
</comment>
<proteinExistence type="inferred from homology"/>
<evidence type="ECO:0008006" key="10">
    <source>
        <dbReference type="Google" id="ProtNLM"/>
    </source>
</evidence>
<feature type="domain" description="Peptidase C1A papain C-terminal" evidence="6">
    <location>
        <begin position="179"/>
        <end position="397"/>
    </location>
</feature>
<accession>A0AAV8W4H1</accession>
<dbReference type="SMART" id="SM00848">
    <property type="entry name" value="Inhibitor_I29"/>
    <property type="match status" value="1"/>
</dbReference>
<dbReference type="InterPro" id="IPR000668">
    <property type="entry name" value="Peptidase_C1A_C"/>
</dbReference>
<evidence type="ECO:0000256" key="5">
    <source>
        <dbReference type="SAM" id="SignalP"/>
    </source>
</evidence>
<gene>
    <name evidence="8" type="ORF">NQ315_010468</name>
</gene>
<evidence type="ECO:0000259" key="7">
    <source>
        <dbReference type="SMART" id="SM00848"/>
    </source>
</evidence>
<dbReference type="EMBL" id="JANEYG010000009">
    <property type="protein sequence ID" value="KAJ8921563.1"/>
    <property type="molecule type" value="Genomic_DNA"/>
</dbReference>
<sequence>MWRFLILLMAICHRSKAQLQYVLPLTPIPHGPHGHYTHAEAHAESHAQSQAQSQLQDILVPQEFEVQQPITPRKITADELVEEEWREFKLAFNKIYPTVEIEQLRREIFIDNRAKIARFNQEFSRGNQNFVQRMNGFGDMLVHEFNSNLNGFNRSSAQVQQSVDADTPSTFIPSANVPFPEHVDWRKVGAVSPVKSQHTCAGCWAYAAAGALEGQHFRKTGKLVEVSVQNLLDCTRPYGNEGCEGGLMDPAFQYVKENNGVDDHGSYPYEGRENKCRFKRENTVATATGFVDIASGDEKGLQIAVATIGPITAAIDASLDSLQFYSDGVYYDPKCGNKPEDMNHAVLIVGYGVEPNGQKYWLVKNSYGPEWGIKGYIKMARDAGNHCGIAIQASYPLV</sequence>
<keyword evidence="2" id="KW-0645">Protease</keyword>
<dbReference type="PROSITE" id="PS00639">
    <property type="entry name" value="THIOL_PROTEASE_HIS"/>
    <property type="match status" value="1"/>
</dbReference>
<dbReference type="Gene3D" id="3.90.70.10">
    <property type="entry name" value="Cysteine proteinases"/>
    <property type="match status" value="1"/>
</dbReference>